<accession>A0ABX6IHL7</accession>
<dbReference type="Proteomes" id="UP001059836">
    <property type="component" value="Chromosome"/>
</dbReference>
<reference evidence="4" key="1">
    <citation type="journal article" date="2021" name="Nat. Microbiol.">
        <title>Cocultivation of an ultrasmall environmental parasitic bacterium with lytic ability against bacteria associated with wastewater foams.</title>
        <authorList>
            <person name="Batinovic S."/>
            <person name="Rose J.J.A."/>
            <person name="Ratcliffe J."/>
            <person name="Seviour R.J."/>
            <person name="Petrovski S."/>
        </authorList>
    </citation>
    <scope>NUCLEOTIDE SEQUENCE</scope>
    <source>
        <strain evidence="4">CON9</strain>
    </source>
</reference>
<organism evidence="4 5">
    <name type="scientific">Gordonia pseudamarae</name>
    <dbReference type="NCBI Taxonomy" id="2831662"/>
    <lineage>
        <taxon>Bacteria</taxon>
        <taxon>Bacillati</taxon>
        <taxon>Actinomycetota</taxon>
        <taxon>Actinomycetes</taxon>
        <taxon>Mycobacteriales</taxon>
        <taxon>Gordoniaceae</taxon>
        <taxon>Gordonia</taxon>
    </lineage>
</organism>
<proteinExistence type="predicted"/>
<gene>
    <name evidence="4" type="ORF">GII31_11150</name>
</gene>
<dbReference type="InterPro" id="IPR023186">
    <property type="entry name" value="IUNH"/>
</dbReference>
<keyword evidence="1 4" id="KW-0378">Hydrolase</keyword>
<name>A0ABX6IHL7_9ACTN</name>
<evidence type="ECO:0000259" key="3">
    <source>
        <dbReference type="Pfam" id="PF01156"/>
    </source>
</evidence>
<dbReference type="Pfam" id="PF01156">
    <property type="entry name" value="IU_nuc_hydro"/>
    <property type="match status" value="1"/>
</dbReference>
<dbReference type="InterPro" id="IPR001910">
    <property type="entry name" value="Inosine/uridine_hydrolase_dom"/>
</dbReference>
<dbReference type="EMBL" id="CP045809">
    <property type="protein sequence ID" value="QHN35363.1"/>
    <property type="molecule type" value="Genomic_DNA"/>
</dbReference>
<dbReference type="Gene3D" id="3.90.245.10">
    <property type="entry name" value="Ribonucleoside hydrolase-like"/>
    <property type="match status" value="1"/>
</dbReference>
<dbReference type="PANTHER" id="PTHR12304:SF4">
    <property type="entry name" value="URIDINE NUCLEOSIDASE"/>
    <property type="match status" value="1"/>
</dbReference>
<keyword evidence="2" id="KW-0326">Glycosidase</keyword>
<dbReference type="PANTHER" id="PTHR12304">
    <property type="entry name" value="INOSINE-URIDINE PREFERRING NUCLEOSIDE HYDROLASE"/>
    <property type="match status" value="1"/>
</dbReference>
<evidence type="ECO:0000256" key="1">
    <source>
        <dbReference type="ARBA" id="ARBA00022801"/>
    </source>
</evidence>
<keyword evidence="5" id="KW-1185">Reference proteome</keyword>
<dbReference type="RefSeq" id="WP_213249538.1">
    <property type="nucleotide sequence ID" value="NZ_CP045806.1"/>
</dbReference>
<dbReference type="GO" id="GO:0016787">
    <property type="term" value="F:hydrolase activity"/>
    <property type="evidence" value="ECO:0007669"/>
    <property type="project" value="UniProtKB-KW"/>
</dbReference>
<sequence length="375" mass="39235">MIALFFDCDTGIDDSLALLYLLGRQAGIAADPTGANPTGTDPAATPVTLVGIASTAGNVPTDVVTANNLAWLRVCGRTDIPVHRGAAGPLADDLRTTEDTHGPRGVGYADLPGPATTAHQLDAADAWIAAARRHPGTLVGLVTGPLTSLATAIRRDPELPALLGRLVIMGGAFHTHGNTTPVAEWNVSVDPEAAAEVFEAFSAPRTVDPVVCGLDITESIALTPAHVVALAEAAGSTPAERPAAGDPRGLRSASDNPVIRYVVDALRFYFEFHHDHDEGYIAHLHDPFAAMVALDPEVVDTIPARVAVELAGTLTRGMTVADERSMWPGGPNARIAVRTDTEAVFAELIAVIGGYARRVHESGSTPEHRPPREDG</sequence>
<dbReference type="SUPFAM" id="SSF53590">
    <property type="entry name" value="Nucleoside hydrolase"/>
    <property type="match status" value="1"/>
</dbReference>
<evidence type="ECO:0000313" key="4">
    <source>
        <dbReference type="EMBL" id="QHN35363.1"/>
    </source>
</evidence>
<evidence type="ECO:0000256" key="2">
    <source>
        <dbReference type="ARBA" id="ARBA00023295"/>
    </source>
</evidence>
<dbReference type="InterPro" id="IPR036452">
    <property type="entry name" value="Ribo_hydro-like"/>
</dbReference>
<protein>
    <submittedName>
        <fullName evidence="4">Nucleoside hydrolase</fullName>
    </submittedName>
</protein>
<feature type="domain" description="Inosine/uridine-preferring nucleoside hydrolase" evidence="3">
    <location>
        <begin position="5"/>
        <end position="345"/>
    </location>
</feature>
<evidence type="ECO:0000313" key="5">
    <source>
        <dbReference type="Proteomes" id="UP001059836"/>
    </source>
</evidence>